<dbReference type="EMBL" id="MLQR01000030">
    <property type="protein sequence ID" value="OIJ12659.1"/>
    <property type="molecule type" value="Genomic_DNA"/>
</dbReference>
<protein>
    <recommendedName>
        <fullName evidence="3">HK97 gp10 family phage protein</fullName>
    </recommendedName>
</protein>
<evidence type="ECO:0000313" key="2">
    <source>
        <dbReference type="Proteomes" id="UP000179524"/>
    </source>
</evidence>
<keyword evidence="2" id="KW-1185">Reference proteome</keyword>
<dbReference type="AlphaFoldDB" id="A0A1S2LJF2"/>
<dbReference type="Proteomes" id="UP000179524">
    <property type="component" value="Unassembled WGS sequence"/>
</dbReference>
<dbReference type="RefSeq" id="WP_071309979.1">
    <property type="nucleotide sequence ID" value="NZ_MLQR01000030.1"/>
</dbReference>
<organism evidence="1 2">
    <name type="scientific">Anaerobacillus alkalilacustris</name>
    <dbReference type="NCBI Taxonomy" id="393763"/>
    <lineage>
        <taxon>Bacteria</taxon>
        <taxon>Bacillati</taxon>
        <taxon>Bacillota</taxon>
        <taxon>Bacilli</taxon>
        <taxon>Bacillales</taxon>
        <taxon>Bacillaceae</taxon>
        <taxon>Anaerobacillus</taxon>
    </lineage>
</organism>
<evidence type="ECO:0000313" key="1">
    <source>
        <dbReference type="EMBL" id="OIJ12659.1"/>
    </source>
</evidence>
<proteinExistence type="predicted"/>
<reference evidence="1 2" key="1">
    <citation type="submission" date="2016-10" db="EMBL/GenBank/DDBJ databases">
        <title>Draft genome sequences of four alkaliphilic bacteria belonging to the Anaerobacillus genus.</title>
        <authorList>
            <person name="Bassil N.M."/>
            <person name="Lloyd J.R."/>
        </authorList>
    </citation>
    <scope>NUCLEOTIDE SEQUENCE [LARGE SCALE GENOMIC DNA]</scope>
    <source>
        <strain evidence="1 2">DSM 18345</strain>
    </source>
</reference>
<sequence length="149" mass="17305">MALPKSVTKIKRDGVEFVSNVDRAQYTLTELTRAALRDCAKLIRKRMIEKLKKLPGMKRNRRLYRSSQYWVRRREGDLLIGFKHNTWYGADSELGKNGQPGRNILRETVYENIDEIRKIQGQYLSAIEDDNRAIGLISEEEYQSGDGPE</sequence>
<dbReference type="OrthoDB" id="2888887at2"/>
<accession>A0A1S2LJF2</accession>
<gene>
    <name evidence="1" type="ORF">BKP37_12715</name>
</gene>
<comment type="caution">
    <text evidence="1">The sequence shown here is derived from an EMBL/GenBank/DDBJ whole genome shotgun (WGS) entry which is preliminary data.</text>
</comment>
<name>A0A1S2LJF2_9BACI</name>
<evidence type="ECO:0008006" key="3">
    <source>
        <dbReference type="Google" id="ProtNLM"/>
    </source>
</evidence>